<accession>L2GKT8</accession>
<dbReference type="GeneID" id="19882166"/>
<keyword evidence="4" id="KW-1185">Reference proteome</keyword>
<dbReference type="SUPFAM" id="SSF46689">
    <property type="entry name" value="Homeodomain-like"/>
    <property type="match status" value="1"/>
</dbReference>
<dbReference type="EMBL" id="JH370143">
    <property type="protein sequence ID" value="ELA41471.1"/>
    <property type="molecule type" value="Genomic_DNA"/>
</dbReference>
<dbReference type="PROSITE" id="PS50090">
    <property type="entry name" value="MYB_LIKE"/>
    <property type="match status" value="1"/>
</dbReference>
<dbReference type="STRING" id="993615.L2GKT8"/>
<evidence type="ECO:0000313" key="3">
    <source>
        <dbReference type="EMBL" id="ELA41471.1"/>
    </source>
</evidence>
<name>L2GKT8_VITCO</name>
<sequence length="498" mass="58360">MDGVSAYNYIRSKFVDLRETRSLIKKYGLKIKYGFLSDEEAATVRGAVEKFLSERHLAMNDLKRHLVEDTEFPIHDLIYECTQVCELRTYKSMHTHLSYMYHPYIRTIWNLDEEIQLLDLVNQKGFKWKEISYHLSKYKDLCRLKYLALKGENSTNLTKSKIQSLLAHMPATDEEWAVLCSELNLNRAYIIRCIDRYLNGKELARPENKILEIHLCLLILNNNHYCKFNCNIENILSFLNLDAKSYDIVDKIESSSTPFVSQKGRRAGSVLVDGLCRRPHENASIDTGQTYPEDDFEVLLENIKKASAENRSQTRFLNRFLDFFRIQPGFNLDIAINKDDIFWYNVTKEINVEKSVALSRFNQLGRVYKWKTFKDVYDTIAKMSYDYVVTRIKQSLIEKNSEDNARDKNDTTTKAIEKSESSELMLEKNVKSKDAKESENILENPKSSELRHQANRGCENLENQRTDSEASLTMEEIKKIRTKSKQIFSRQWRECIKQ</sequence>
<feature type="domain" description="Myb-like" evidence="2">
    <location>
        <begin position="106"/>
        <end position="150"/>
    </location>
</feature>
<evidence type="ECO:0000256" key="1">
    <source>
        <dbReference type="SAM" id="MobiDB-lite"/>
    </source>
</evidence>
<dbReference type="InParanoid" id="L2GKT8"/>
<dbReference type="HOGENOM" id="CLU_547688_0_0_1"/>
<dbReference type="AlphaFoldDB" id="L2GKT8"/>
<dbReference type="OMA" id="SKYVCSF"/>
<proteinExistence type="predicted"/>
<protein>
    <recommendedName>
        <fullName evidence="2">Myb-like domain-containing protein</fullName>
    </recommendedName>
</protein>
<evidence type="ECO:0000259" key="2">
    <source>
        <dbReference type="PROSITE" id="PS50090"/>
    </source>
</evidence>
<organism evidence="3 4">
    <name type="scientific">Vittaforma corneae (strain ATCC 50505)</name>
    <name type="common">Microsporidian parasite</name>
    <name type="synonym">Nosema corneum</name>
    <dbReference type="NCBI Taxonomy" id="993615"/>
    <lineage>
        <taxon>Eukaryota</taxon>
        <taxon>Fungi</taxon>
        <taxon>Fungi incertae sedis</taxon>
        <taxon>Microsporidia</taxon>
        <taxon>Nosematidae</taxon>
        <taxon>Vittaforma</taxon>
    </lineage>
</organism>
<feature type="compositionally biased region" description="Basic and acidic residues" evidence="1">
    <location>
        <begin position="427"/>
        <end position="439"/>
    </location>
</feature>
<dbReference type="InterPro" id="IPR009057">
    <property type="entry name" value="Homeodomain-like_sf"/>
</dbReference>
<dbReference type="CDD" id="cd00167">
    <property type="entry name" value="SANT"/>
    <property type="match status" value="1"/>
</dbReference>
<dbReference type="VEuPathDB" id="MicrosporidiaDB:VICG_01455"/>
<feature type="region of interest" description="Disordered" evidence="1">
    <location>
        <begin position="427"/>
        <end position="469"/>
    </location>
</feature>
<evidence type="ECO:0000313" key="4">
    <source>
        <dbReference type="Proteomes" id="UP000011082"/>
    </source>
</evidence>
<dbReference type="Pfam" id="PF13921">
    <property type="entry name" value="Myb_DNA-bind_6"/>
    <property type="match status" value="1"/>
</dbReference>
<dbReference type="InterPro" id="IPR001005">
    <property type="entry name" value="SANT/Myb"/>
</dbReference>
<dbReference type="OrthoDB" id="2188957at2759"/>
<dbReference type="Proteomes" id="UP000011082">
    <property type="component" value="Unassembled WGS sequence"/>
</dbReference>
<dbReference type="RefSeq" id="XP_007604901.1">
    <property type="nucleotide sequence ID" value="XM_007604839.1"/>
</dbReference>
<reference evidence="4" key="1">
    <citation type="submission" date="2011-05" db="EMBL/GenBank/DDBJ databases">
        <title>The genome sequence of Vittaforma corneae strain ATCC 50505.</title>
        <authorList>
            <consortium name="The Broad Institute Genome Sequencing Platform"/>
            <person name="Cuomo C."/>
            <person name="Didier E."/>
            <person name="Bowers L."/>
            <person name="Young S.K."/>
            <person name="Zeng Q."/>
            <person name="Gargeya S."/>
            <person name="Fitzgerald M."/>
            <person name="Haas B."/>
            <person name="Abouelleil A."/>
            <person name="Alvarado L."/>
            <person name="Arachchi H.M."/>
            <person name="Berlin A."/>
            <person name="Chapman S.B."/>
            <person name="Gearin G."/>
            <person name="Goldberg J."/>
            <person name="Griggs A."/>
            <person name="Gujja S."/>
            <person name="Hansen M."/>
            <person name="Heiman D."/>
            <person name="Howarth C."/>
            <person name="Larimer J."/>
            <person name="Lui A."/>
            <person name="MacDonald P.J.P."/>
            <person name="McCowen C."/>
            <person name="Montmayeur A."/>
            <person name="Murphy C."/>
            <person name="Neiman D."/>
            <person name="Pearson M."/>
            <person name="Priest M."/>
            <person name="Roberts A."/>
            <person name="Saif S."/>
            <person name="Shea T."/>
            <person name="Sisk P."/>
            <person name="Stolte C."/>
            <person name="Sykes S."/>
            <person name="Wortman J."/>
            <person name="Nusbaum C."/>
            <person name="Birren B."/>
        </authorList>
    </citation>
    <scope>NUCLEOTIDE SEQUENCE [LARGE SCALE GENOMIC DNA]</scope>
    <source>
        <strain evidence="4">ATCC 50505</strain>
    </source>
</reference>
<gene>
    <name evidence="3" type="ORF">VICG_01455</name>
</gene>